<keyword evidence="3" id="KW-1185">Reference proteome</keyword>
<dbReference type="Pfam" id="PF03184">
    <property type="entry name" value="DDE_1"/>
    <property type="match status" value="1"/>
</dbReference>
<dbReference type="EMBL" id="JABSTR010000008">
    <property type="protein sequence ID" value="KAH9377522.1"/>
    <property type="molecule type" value="Genomic_DNA"/>
</dbReference>
<name>A0A9J6GQE6_HAELO</name>
<protein>
    <recommendedName>
        <fullName evidence="1">DDE-1 domain-containing protein</fullName>
    </recommendedName>
</protein>
<dbReference type="VEuPathDB" id="VectorBase:HLOH_040696"/>
<dbReference type="OrthoDB" id="6486159at2759"/>
<accession>A0A9J6GQE6</accession>
<gene>
    <name evidence="2" type="ORF">HPB48_013033</name>
</gene>
<evidence type="ECO:0000313" key="3">
    <source>
        <dbReference type="Proteomes" id="UP000821853"/>
    </source>
</evidence>
<evidence type="ECO:0000313" key="2">
    <source>
        <dbReference type="EMBL" id="KAH9377522.1"/>
    </source>
</evidence>
<dbReference type="InterPro" id="IPR004875">
    <property type="entry name" value="DDE_SF_endonuclease_dom"/>
</dbReference>
<reference evidence="2 3" key="1">
    <citation type="journal article" date="2020" name="Cell">
        <title>Large-Scale Comparative Analyses of Tick Genomes Elucidate Their Genetic Diversity and Vector Capacities.</title>
        <authorList>
            <consortium name="Tick Genome and Microbiome Consortium (TIGMIC)"/>
            <person name="Jia N."/>
            <person name="Wang J."/>
            <person name="Shi W."/>
            <person name="Du L."/>
            <person name="Sun Y."/>
            <person name="Zhan W."/>
            <person name="Jiang J.F."/>
            <person name="Wang Q."/>
            <person name="Zhang B."/>
            <person name="Ji P."/>
            <person name="Bell-Sakyi L."/>
            <person name="Cui X.M."/>
            <person name="Yuan T.T."/>
            <person name="Jiang B.G."/>
            <person name="Yang W.F."/>
            <person name="Lam T.T."/>
            <person name="Chang Q.C."/>
            <person name="Ding S.J."/>
            <person name="Wang X.J."/>
            <person name="Zhu J.G."/>
            <person name="Ruan X.D."/>
            <person name="Zhao L."/>
            <person name="Wei J.T."/>
            <person name="Ye R.Z."/>
            <person name="Que T.C."/>
            <person name="Du C.H."/>
            <person name="Zhou Y.H."/>
            <person name="Cheng J.X."/>
            <person name="Dai P.F."/>
            <person name="Guo W.B."/>
            <person name="Han X.H."/>
            <person name="Huang E.J."/>
            <person name="Li L.F."/>
            <person name="Wei W."/>
            <person name="Gao Y.C."/>
            <person name="Liu J.Z."/>
            <person name="Shao H.Z."/>
            <person name="Wang X."/>
            <person name="Wang C.C."/>
            <person name="Yang T.C."/>
            <person name="Huo Q.B."/>
            <person name="Li W."/>
            <person name="Chen H.Y."/>
            <person name="Chen S.E."/>
            <person name="Zhou L.G."/>
            <person name="Ni X.B."/>
            <person name="Tian J.H."/>
            <person name="Sheng Y."/>
            <person name="Liu T."/>
            <person name="Pan Y.S."/>
            <person name="Xia L.Y."/>
            <person name="Li J."/>
            <person name="Zhao F."/>
            <person name="Cao W.C."/>
        </authorList>
    </citation>
    <scope>NUCLEOTIDE SEQUENCE [LARGE SCALE GENOMIC DNA]</scope>
    <source>
        <strain evidence="2">HaeL-2018</strain>
    </source>
</reference>
<sequence length="210" mass="22859">MCEWRQATSVCDFKGTKRQDTNEGIHETSHSRKCSAHGIKEWLDDLGEIPGVAVEGLGPRIAPIHKTPAAKNALQACDTDVVYVRAGCTGLLQPADVYWNRPFKARLCASWEAFVRKGEKTAKGNLRKPSRQEVLCFVSEAWAAVSEETVARSFKGCGISNALDGSGDGDLHDRLSSVGAVDPEHRGPLQAECMEMIFATDSDESFDGFA</sequence>
<organism evidence="2 3">
    <name type="scientific">Haemaphysalis longicornis</name>
    <name type="common">Bush tick</name>
    <dbReference type="NCBI Taxonomy" id="44386"/>
    <lineage>
        <taxon>Eukaryota</taxon>
        <taxon>Metazoa</taxon>
        <taxon>Ecdysozoa</taxon>
        <taxon>Arthropoda</taxon>
        <taxon>Chelicerata</taxon>
        <taxon>Arachnida</taxon>
        <taxon>Acari</taxon>
        <taxon>Parasitiformes</taxon>
        <taxon>Ixodida</taxon>
        <taxon>Ixodoidea</taxon>
        <taxon>Ixodidae</taxon>
        <taxon>Haemaphysalinae</taxon>
        <taxon>Haemaphysalis</taxon>
    </lineage>
</organism>
<proteinExistence type="predicted"/>
<dbReference type="AlphaFoldDB" id="A0A9J6GQE6"/>
<dbReference type="OMA" id="GIHETSH"/>
<dbReference type="Proteomes" id="UP000821853">
    <property type="component" value="Unassembled WGS sequence"/>
</dbReference>
<comment type="caution">
    <text evidence="2">The sequence shown here is derived from an EMBL/GenBank/DDBJ whole genome shotgun (WGS) entry which is preliminary data.</text>
</comment>
<dbReference type="GO" id="GO:0003676">
    <property type="term" value="F:nucleic acid binding"/>
    <property type="evidence" value="ECO:0007669"/>
    <property type="project" value="InterPro"/>
</dbReference>
<evidence type="ECO:0000259" key="1">
    <source>
        <dbReference type="Pfam" id="PF03184"/>
    </source>
</evidence>
<feature type="domain" description="DDE-1" evidence="1">
    <location>
        <begin position="65"/>
        <end position="154"/>
    </location>
</feature>